<accession>A0ABQ1F0Z8</accession>
<reference evidence="2" key="1">
    <citation type="journal article" date="2019" name="Int. J. Syst. Evol. Microbiol.">
        <title>The Global Catalogue of Microorganisms (GCM) 10K type strain sequencing project: providing services to taxonomists for standard genome sequencing and annotation.</title>
        <authorList>
            <consortium name="The Broad Institute Genomics Platform"/>
            <consortium name="The Broad Institute Genome Sequencing Center for Infectious Disease"/>
            <person name="Wu L."/>
            <person name="Ma J."/>
        </authorList>
    </citation>
    <scope>NUCLEOTIDE SEQUENCE [LARGE SCALE GENOMIC DNA]</scope>
    <source>
        <strain evidence="2">CGMCC 1.15043</strain>
    </source>
</reference>
<dbReference type="Proteomes" id="UP000615455">
    <property type="component" value="Unassembled WGS sequence"/>
</dbReference>
<comment type="caution">
    <text evidence="1">The sequence shown here is derived from an EMBL/GenBank/DDBJ whole genome shotgun (WGS) entry which is preliminary data.</text>
</comment>
<protein>
    <submittedName>
        <fullName evidence="1">Uncharacterized protein</fullName>
    </submittedName>
</protein>
<name>A0ABQ1F0Z8_9BACL</name>
<proteinExistence type="predicted"/>
<organism evidence="1 2">
    <name type="scientific">Paenibacillus marchantiophytorum</name>
    <dbReference type="NCBI Taxonomy" id="1619310"/>
    <lineage>
        <taxon>Bacteria</taxon>
        <taxon>Bacillati</taxon>
        <taxon>Bacillota</taxon>
        <taxon>Bacilli</taxon>
        <taxon>Bacillales</taxon>
        <taxon>Paenibacillaceae</taxon>
        <taxon>Paenibacillus</taxon>
    </lineage>
</organism>
<sequence>MYFEDMDTSLLKQKTKTEYFQYVDTNFTAVPCAYRNIEEYSN</sequence>
<keyword evidence="2" id="KW-1185">Reference proteome</keyword>
<evidence type="ECO:0000313" key="2">
    <source>
        <dbReference type="Proteomes" id="UP000615455"/>
    </source>
</evidence>
<gene>
    <name evidence="1" type="ORF">GCM10008018_47420</name>
</gene>
<evidence type="ECO:0000313" key="1">
    <source>
        <dbReference type="EMBL" id="GFZ95591.1"/>
    </source>
</evidence>
<dbReference type="EMBL" id="BMHE01000030">
    <property type="protein sequence ID" value="GFZ95591.1"/>
    <property type="molecule type" value="Genomic_DNA"/>
</dbReference>